<dbReference type="PANTHER" id="PTHR40460:SF1">
    <property type="entry name" value="CSBD-LIKE DOMAIN-CONTAINING PROTEIN"/>
    <property type="match status" value="1"/>
</dbReference>
<dbReference type="Proteomes" id="UP000193498">
    <property type="component" value="Unassembled WGS sequence"/>
</dbReference>
<name>A0A1Y1YT68_9FUNG</name>
<dbReference type="AlphaFoldDB" id="A0A1Y1YT68"/>
<dbReference type="PANTHER" id="PTHR40460">
    <property type="entry name" value="CHROMOSOME 1, WHOLE GENOME SHOTGUN SEQUENCE"/>
    <property type="match status" value="1"/>
</dbReference>
<comment type="caution">
    <text evidence="2">The sequence shown here is derived from an EMBL/GenBank/DDBJ whole genome shotgun (WGS) entry which is preliminary data.</text>
</comment>
<evidence type="ECO:0000313" key="2">
    <source>
        <dbReference type="EMBL" id="ORY00937.1"/>
    </source>
</evidence>
<dbReference type="InParanoid" id="A0A1Y1YT68"/>
<proteinExistence type="predicted"/>
<evidence type="ECO:0008006" key="4">
    <source>
        <dbReference type="Google" id="ProtNLM"/>
    </source>
</evidence>
<protein>
    <recommendedName>
        <fullName evidence="4">CsbD-like domain-containing protein</fullName>
    </recommendedName>
</protein>
<dbReference type="InterPro" id="IPR036629">
    <property type="entry name" value="YjbJ_sf"/>
</dbReference>
<feature type="region of interest" description="Disordered" evidence="1">
    <location>
        <begin position="1"/>
        <end position="35"/>
    </location>
</feature>
<dbReference type="EMBL" id="MCFE01000076">
    <property type="protein sequence ID" value="ORY00937.1"/>
    <property type="molecule type" value="Genomic_DNA"/>
</dbReference>
<dbReference type="OrthoDB" id="9999611at2759"/>
<evidence type="ECO:0000256" key="1">
    <source>
        <dbReference type="SAM" id="MobiDB-lite"/>
    </source>
</evidence>
<reference evidence="2 3" key="1">
    <citation type="submission" date="2016-07" db="EMBL/GenBank/DDBJ databases">
        <title>Pervasive Adenine N6-methylation of Active Genes in Fungi.</title>
        <authorList>
            <consortium name="DOE Joint Genome Institute"/>
            <person name="Mondo S.J."/>
            <person name="Dannebaum R.O."/>
            <person name="Kuo R.C."/>
            <person name="Labutti K."/>
            <person name="Haridas S."/>
            <person name="Kuo A."/>
            <person name="Salamov A."/>
            <person name="Ahrendt S.R."/>
            <person name="Lipzen A."/>
            <person name="Sullivan W."/>
            <person name="Andreopoulos W.B."/>
            <person name="Clum A."/>
            <person name="Lindquist E."/>
            <person name="Daum C."/>
            <person name="Ramamoorthy G.K."/>
            <person name="Gryganskyi A."/>
            <person name="Culley D."/>
            <person name="Magnuson J.K."/>
            <person name="James T.Y."/>
            <person name="O'Malley M.A."/>
            <person name="Stajich J.E."/>
            <person name="Spatafora J.W."/>
            <person name="Visel A."/>
            <person name="Grigoriev I.V."/>
        </authorList>
    </citation>
    <scope>NUCLEOTIDE SEQUENCE [LARGE SCALE GENOMIC DNA]</scope>
    <source>
        <strain evidence="2 3">CBS 931.73</strain>
    </source>
</reference>
<feature type="compositionally biased region" description="Polar residues" evidence="1">
    <location>
        <begin position="18"/>
        <end position="31"/>
    </location>
</feature>
<evidence type="ECO:0000313" key="3">
    <source>
        <dbReference type="Proteomes" id="UP000193498"/>
    </source>
</evidence>
<dbReference type="SUPFAM" id="SSF69047">
    <property type="entry name" value="Hypothetical protein YjbJ"/>
    <property type="match status" value="1"/>
</dbReference>
<keyword evidence="3" id="KW-1185">Reference proteome</keyword>
<gene>
    <name evidence="2" type="ORF">K493DRAFT_210377</name>
</gene>
<sequence length="119" mass="12642">MKAGGQLKQAEAEAIWDASNTVEPSKTSASVKSAKGNMKQVVGGLMGNDELTAEGLREHSQAGAEYESARVREYAEGAGEELKGKFKVAVGEKLADQQLMAEGKAEQLKGKSRMRANSN</sequence>
<accession>A0A1Y1YT68</accession>
<organism evidence="2 3">
    <name type="scientific">Basidiobolus meristosporus CBS 931.73</name>
    <dbReference type="NCBI Taxonomy" id="1314790"/>
    <lineage>
        <taxon>Eukaryota</taxon>
        <taxon>Fungi</taxon>
        <taxon>Fungi incertae sedis</taxon>
        <taxon>Zoopagomycota</taxon>
        <taxon>Entomophthoromycotina</taxon>
        <taxon>Basidiobolomycetes</taxon>
        <taxon>Basidiobolales</taxon>
        <taxon>Basidiobolaceae</taxon>
        <taxon>Basidiobolus</taxon>
    </lineage>
</organism>